<accession>A0ACC2D3X1</accession>
<proteinExistence type="predicted"/>
<dbReference type="EMBL" id="CM055098">
    <property type="protein sequence ID" value="KAJ7548920.1"/>
    <property type="molecule type" value="Genomic_DNA"/>
</dbReference>
<evidence type="ECO:0000313" key="1">
    <source>
        <dbReference type="EMBL" id="KAJ7548920.1"/>
    </source>
</evidence>
<dbReference type="Proteomes" id="UP001162992">
    <property type="component" value="Chromosome 7"/>
</dbReference>
<comment type="caution">
    <text evidence="1">The sequence shown here is derived from an EMBL/GenBank/DDBJ whole genome shotgun (WGS) entry which is preliminary data.</text>
</comment>
<evidence type="ECO:0000313" key="2">
    <source>
        <dbReference type="Proteomes" id="UP001162992"/>
    </source>
</evidence>
<sequence length="181" mass="19607">MQKGFSKPFCQSPPLADVSPPFPPIHPQPNACATQPLLQPLPHLAAPTAMPPPSPLLPLLPQLSYPPFLPCISPPSTAVLATPSIMTIISSIPLASSASATRDTVSIPPISINPQDSQLFPRYLGPYEPHQFHTTHLPQYLDTTLHFLMPDVVPSFEQPISPPIHTSAIIPHCSFHSKCRV</sequence>
<keyword evidence="2" id="KW-1185">Reference proteome</keyword>
<gene>
    <name evidence="1" type="ORF">O6H91_07G033200</name>
</gene>
<protein>
    <submittedName>
        <fullName evidence="1">Uncharacterized protein</fullName>
    </submittedName>
</protein>
<organism evidence="1 2">
    <name type="scientific">Diphasiastrum complanatum</name>
    <name type="common">Issler's clubmoss</name>
    <name type="synonym">Lycopodium complanatum</name>
    <dbReference type="NCBI Taxonomy" id="34168"/>
    <lineage>
        <taxon>Eukaryota</taxon>
        <taxon>Viridiplantae</taxon>
        <taxon>Streptophyta</taxon>
        <taxon>Embryophyta</taxon>
        <taxon>Tracheophyta</taxon>
        <taxon>Lycopodiopsida</taxon>
        <taxon>Lycopodiales</taxon>
        <taxon>Lycopodiaceae</taxon>
        <taxon>Lycopodioideae</taxon>
        <taxon>Diphasiastrum</taxon>
    </lineage>
</organism>
<name>A0ACC2D3X1_DIPCM</name>
<reference evidence="2" key="1">
    <citation type="journal article" date="2024" name="Proc. Natl. Acad. Sci. U.S.A.">
        <title>Extraordinary preservation of gene collinearity over three hundred million years revealed in homosporous lycophytes.</title>
        <authorList>
            <person name="Li C."/>
            <person name="Wickell D."/>
            <person name="Kuo L.Y."/>
            <person name="Chen X."/>
            <person name="Nie B."/>
            <person name="Liao X."/>
            <person name="Peng D."/>
            <person name="Ji J."/>
            <person name="Jenkins J."/>
            <person name="Williams M."/>
            <person name="Shu S."/>
            <person name="Plott C."/>
            <person name="Barry K."/>
            <person name="Rajasekar S."/>
            <person name="Grimwood J."/>
            <person name="Han X."/>
            <person name="Sun S."/>
            <person name="Hou Z."/>
            <person name="He W."/>
            <person name="Dai G."/>
            <person name="Sun C."/>
            <person name="Schmutz J."/>
            <person name="Leebens-Mack J.H."/>
            <person name="Li F.W."/>
            <person name="Wang L."/>
        </authorList>
    </citation>
    <scope>NUCLEOTIDE SEQUENCE [LARGE SCALE GENOMIC DNA]</scope>
    <source>
        <strain evidence="2">cv. PW_Plant_1</strain>
    </source>
</reference>